<comment type="similarity">
    <text evidence="3">Belongs to the PIGS family.</text>
</comment>
<evidence type="ECO:0000256" key="6">
    <source>
        <dbReference type="ARBA" id="ARBA00022824"/>
    </source>
</evidence>
<dbReference type="UniPathway" id="UPA00196"/>
<keyword evidence="5 10" id="KW-0812">Transmembrane</keyword>
<evidence type="ECO:0008006" key="13">
    <source>
        <dbReference type="Google" id="ProtNLM"/>
    </source>
</evidence>
<evidence type="ECO:0000256" key="2">
    <source>
        <dbReference type="ARBA" id="ARBA00004687"/>
    </source>
</evidence>
<evidence type="ECO:0000256" key="1">
    <source>
        <dbReference type="ARBA" id="ARBA00004477"/>
    </source>
</evidence>
<dbReference type="STRING" id="930990.A0A067LYJ7"/>
<feature type="transmembrane region" description="Helical" evidence="10">
    <location>
        <begin position="460"/>
        <end position="479"/>
    </location>
</feature>
<protein>
    <recommendedName>
        <fullName evidence="13">GPI transamidase component PIG-S</fullName>
    </recommendedName>
</protein>
<dbReference type="FunCoup" id="A0A067LYJ7">
    <property type="interactions" value="586"/>
</dbReference>
<dbReference type="EMBL" id="KL198107">
    <property type="protein sequence ID" value="KDQ07435.1"/>
    <property type="molecule type" value="Genomic_DNA"/>
</dbReference>
<name>A0A067LYJ7_BOTB1</name>
<dbReference type="InParanoid" id="A0A067LYJ7"/>
<keyword evidence="7 10" id="KW-1133">Transmembrane helix</keyword>
<feature type="transmembrane region" description="Helical" evidence="10">
    <location>
        <begin position="20"/>
        <end position="39"/>
    </location>
</feature>
<keyword evidence="12" id="KW-1185">Reference proteome</keyword>
<dbReference type="HOGENOM" id="CLU_010026_3_1_1"/>
<dbReference type="OrthoDB" id="28748at2759"/>
<evidence type="ECO:0000256" key="3">
    <source>
        <dbReference type="ARBA" id="ARBA00005316"/>
    </source>
</evidence>
<evidence type="ECO:0000256" key="8">
    <source>
        <dbReference type="ARBA" id="ARBA00023136"/>
    </source>
</evidence>
<comment type="subcellular location">
    <subcellularLocation>
        <location evidence="1">Endoplasmic reticulum membrane</location>
        <topology evidence="1">Multi-pass membrane protein</topology>
    </subcellularLocation>
</comment>
<dbReference type="GO" id="GO:0006506">
    <property type="term" value="P:GPI anchor biosynthetic process"/>
    <property type="evidence" value="ECO:0007669"/>
    <property type="project" value="UniProtKB-UniPathway"/>
</dbReference>
<dbReference type="Proteomes" id="UP000027195">
    <property type="component" value="Unassembled WGS sequence"/>
</dbReference>
<keyword evidence="4" id="KW-0337">GPI-anchor biosynthesis</keyword>
<proteinExistence type="inferred from homology"/>
<dbReference type="PANTHER" id="PTHR21072:SF13">
    <property type="entry name" value="GPI TRANSAMIDASE COMPONENT PIG-S"/>
    <property type="match status" value="1"/>
</dbReference>
<dbReference type="GO" id="GO:0042765">
    <property type="term" value="C:GPI-anchor transamidase complex"/>
    <property type="evidence" value="ECO:0007669"/>
    <property type="project" value="InterPro"/>
</dbReference>
<dbReference type="GO" id="GO:0016255">
    <property type="term" value="P:attachment of GPI anchor to protein"/>
    <property type="evidence" value="ECO:0007669"/>
    <property type="project" value="InterPro"/>
</dbReference>
<evidence type="ECO:0000256" key="7">
    <source>
        <dbReference type="ARBA" id="ARBA00022989"/>
    </source>
</evidence>
<accession>A0A067LYJ7</accession>
<evidence type="ECO:0000256" key="10">
    <source>
        <dbReference type="SAM" id="Phobius"/>
    </source>
</evidence>
<sequence>MSTQEQEPTSHLQSDRTRRLTVASHWIVILLAIPLWWSVTNIERLSLPRSRVARIANKQLRSTINILVDEGDLRRDLEAEFEVRAQNFPQLGNHLDLRFISEQINPASSEVTYRVNLAKDPQESQVTLGDRSISFPAGNKPQEALVPQIAETLQALLLPPSTSAQELRVIQYAPRYRLAFTLLNEDASVGGAIMGWEIASAINRYLSSSLERLHVLHNFTIESQVQFHAPLAFDPDTADNGKEYVLDQERLKTFVNSAEWTLASSVSNDPVLHFVLFIPSAARRPLRIVQENGAPSKSNAFIVPQWGGIIIHNPPDHDHLNQYLTAPDLSAIFTTFRTQLLALLGVPQFPANVVDTGEGISSWNLDAMLRRRAAENTKGSLEALGSIVKLVDRIKGMPIKNDVKGDFIEALEELDQVYSSAVESPEAALLHSSRAHTLSSRAFFNPGMLAMLYFPAEHTYAVYTPLFAPAAVPLFVAIVREFKDWKKRRQDKTKKE</sequence>
<evidence type="ECO:0000313" key="11">
    <source>
        <dbReference type="EMBL" id="KDQ07435.1"/>
    </source>
</evidence>
<organism evidence="11 12">
    <name type="scientific">Botryobasidium botryosum (strain FD-172 SS1)</name>
    <dbReference type="NCBI Taxonomy" id="930990"/>
    <lineage>
        <taxon>Eukaryota</taxon>
        <taxon>Fungi</taxon>
        <taxon>Dikarya</taxon>
        <taxon>Basidiomycota</taxon>
        <taxon>Agaricomycotina</taxon>
        <taxon>Agaricomycetes</taxon>
        <taxon>Cantharellales</taxon>
        <taxon>Botryobasidiaceae</taxon>
        <taxon>Botryobasidium</taxon>
    </lineage>
</organism>
<evidence type="ECO:0000313" key="12">
    <source>
        <dbReference type="Proteomes" id="UP000027195"/>
    </source>
</evidence>
<dbReference type="PANTHER" id="PTHR21072">
    <property type="entry name" value="GPI TRANSAMIDASE COMPONENT PIG-S"/>
    <property type="match status" value="1"/>
</dbReference>
<comment type="pathway">
    <text evidence="2">Glycolipid biosynthesis; glycosylphosphatidylinositol-anchor biosynthesis.</text>
</comment>
<evidence type="ECO:0000256" key="4">
    <source>
        <dbReference type="ARBA" id="ARBA00022502"/>
    </source>
</evidence>
<evidence type="ECO:0000256" key="5">
    <source>
        <dbReference type="ARBA" id="ARBA00022692"/>
    </source>
</evidence>
<keyword evidence="9" id="KW-0325">Glycoprotein</keyword>
<gene>
    <name evidence="11" type="ORF">BOTBODRAFT_180713</name>
</gene>
<dbReference type="AlphaFoldDB" id="A0A067LYJ7"/>
<keyword evidence="8 10" id="KW-0472">Membrane</keyword>
<evidence type="ECO:0000256" key="9">
    <source>
        <dbReference type="ARBA" id="ARBA00023180"/>
    </source>
</evidence>
<dbReference type="Pfam" id="PF10510">
    <property type="entry name" value="PIG-S"/>
    <property type="match status" value="1"/>
</dbReference>
<reference evidence="12" key="1">
    <citation type="journal article" date="2014" name="Proc. Natl. Acad. Sci. U.S.A.">
        <title>Extensive sampling of basidiomycete genomes demonstrates inadequacy of the white-rot/brown-rot paradigm for wood decay fungi.</title>
        <authorList>
            <person name="Riley R."/>
            <person name="Salamov A.A."/>
            <person name="Brown D.W."/>
            <person name="Nagy L.G."/>
            <person name="Floudas D."/>
            <person name="Held B.W."/>
            <person name="Levasseur A."/>
            <person name="Lombard V."/>
            <person name="Morin E."/>
            <person name="Otillar R."/>
            <person name="Lindquist E.A."/>
            <person name="Sun H."/>
            <person name="LaButti K.M."/>
            <person name="Schmutz J."/>
            <person name="Jabbour D."/>
            <person name="Luo H."/>
            <person name="Baker S.E."/>
            <person name="Pisabarro A.G."/>
            <person name="Walton J.D."/>
            <person name="Blanchette R.A."/>
            <person name="Henrissat B."/>
            <person name="Martin F."/>
            <person name="Cullen D."/>
            <person name="Hibbett D.S."/>
            <person name="Grigoriev I.V."/>
        </authorList>
    </citation>
    <scope>NUCLEOTIDE SEQUENCE [LARGE SCALE GENOMIC DNA]</scope>
    <source>
        <strain evidence="12">FD-172 SS1</strain>
    </source>
</reference>
<dbReference type="InterPro" id="IPR019540">
    <property type="entry name" value="PtdIno-glycan_biosynth_class_S"/>
</dbReference>
<keyword evidence="6" id="KW-0256">Endoplasmic reticulum</keyword>